<evidence type="ECO:0000313" key="2">
    <source>
        <dbReference type="EMBL" id="GAH60851.1"/>
    </source>
</evidence>
<name>X1GSG2_9ZZZZ</name>
<proteinExistence type="predicted"/>
<dbReference type="Pfam" id="PF01797">
    <property type="entry name" value="Y1_Tnp"/>
    <property type="match status" value="1"/>
</dbReference>
<gene>
    <name evidence="2" type="ORF">S03H2_27330</name>
</gene>
<dbReference type="Gene3D" id="3.30.70.1290">
    <property type="entry name" value="Transposase IS200-like"/>
    <property type="match status" value="1"/>
</dbReference>
<dbReference type="GO" id="GO:0006313">
    <property type="term" value="P:DNA transposition"/>
    <property type="evidence" value="ECO:0007669"/>
    <property type="project" value="InterPro"/>
</dbReference>
<protein>
    <recommendedName>
        <fullName evidence="1">Transposase IS200-like domain-containing protein</fullName>
    </recommendedName>
</protein>
<evidence type="ECO:0000259" key="1">
    <source>
        <dbReference type="Pfam" id="PF01797"/>
    </source>
</evidence>
<accession>X1GSG2</accession>
<reference evidence="2" key="1">
    <citation type="journal article" date="2014" name="Front. Microbiol.">
        <title>High frequency of phylogenetically diverse reductive dehalogenase-homologous genes in deep subseafloor sedimentary metagenomes.</title>
        <authorList>
            <person name="Kawai M."/>
            <person name="Futagami T."/>
            <person name="Toyoda A."/>
            <person name="Takaki Y."/>
            <person name="Nishi S."/>
            <person name="Hori S."/>
            <person name="Arai W."/>
            <person name="Tsubouchi T."/>
            <person name="Morono Y."/>
            <person name="Uchiyama I."/>
            <person name="Ito T."/>
            <person name="Fujiyama A."/>
            <person name="Inagaki F."/>
            <person name="Takami H."/>
        </authorList>
    </citation>
    <scope>NUCLEOTIDE SEQUENCE</scope>
    <source>
        <strain evidence="2">Expedition CK06-06</strain>
    </source>
</reference>
<sequence>NTSRSLREKFRFMDKVYWDDKGIWGKGYFVSTVGINEEIIRKYIELQGKEDAGQAQLEL</sequence>
<dbReference type="InterPro" id="IPR002686">
    <property type="entry name" value="Transposase_17"/>
</dbReference>
<dbReference type="GO" id="GO:0004803">
    <property type="term" value="F:transposase activity"/>
    <property type="evidence" value="ECO:0007669"/>
    <property type="project" value="InterPro"/>
</dbReference>
<dbReference type="EMBL" id="BARU01016446">
    <property type="protein sequence ID" value="GAH60851.1"/>
    <property type="molecule type" value="Genomic_DNA"/>
</dbReference>
<dbReference type="InterPro" id="IPR036515">
    <property type="entry name" value="Transposase_17_sf"/>
</dbReference>
<dbReference type="GO" id="GO:0003677">
    <property type="term" value="F:DNA binding"/>
    <property type="evidence" value="ECO:0007669"/>
    <property type="project" value="InterPro"/>
</dbReference>
<comment type="caution">
    <text evidence="2">The sequence shown here is derived from an EMBL/GenBank/DDBJ whole genome shotgun (WGS) entry which is preliminary data.</text>
</comment>
<feature type="non-terminal residue" evidence="2">
    <location>
        <position position="1"/>
    </location>
</feature>
<dbReference type="AlphaFoldDB" id="X1GSG2"/>
<feature type="domain" description="Transposase IS200-like" evidence="1">
    <location>
        <begin position="2"/>
        <end position="47"/>
    </location>
</feature>
<organism evidence="2">
    <name type="scientific">marine sediment metagenome</name>
    <dbReference type="NCBI Taxonomy" id="412755"/>
    <lineage>
        <taxon>unclassified sequences</taxon>
        <taxon>metagenomes</taxon>
        <taxon>ecological metagenomes</taxon>
    </lineage>
</organism>
<dbReference type="SUPFAM" id="SSF143422">
    <property type="entry name" value="Transposase IS200-like"/>
    <property type="match status" value="1"/>
</dbReference>